<evidence type="ECO:0000313" key="1">
    <source>
        <dbReference type="EMBL" id="ORX55539.1"/>
    </source>
</evidence>
<accession>A0A1X2GJW2</accession>
<organism evidence="1 2">
    <name type="scientific">Hesseltinella vesiculosa</name>
    <dbReference type="NCBI Taxonomy" id="101127"/>
    <lineage>
        <taxon>Eukaryota</taxon>
        <taxon>Fungi</taxon>
        <taxon>Fungi incertae sedis</taxon>
        <taxon>Mucoromycota</taxon>
        <taxon>Mucoromycotina</taxon>
        <taxon>Mucoromycetes</taxon>
        <taxon>Mucorales</taxon>
        <taxon>Cunninghamellaceae</taxon>
        <taxon>Hesseltinella</taxon>
    </lineage>
</organism>
<dbReference type="AlphaFoldDB" id="A0A1X2GJW2"/>
<sequence>FHLNAHSPTISSNHERTAFVELVVPAIKSMAKITNLTTMNWYSLISRCERDLNANKMILMTAGNYNMKNASIRKIDALGKSTGTTKMEHLIIESSSSSLEESVPHTLDDSIKLIECSTMVLSQEASARKDCSWKLFKQTKVLCVQVICNQITLSVTKFLDRNRWKHLQLRSAQLPNSWQHKILIVKFAELLATLYVRRKRFSKAKVQLQY</sequence>
<name>A0A1X2GJW2_9FUNG</name>
<evidence type="ECO:0000313" key="2">
    <source>
        <dbReference type="Proteomes" id="UP000242146"/>
    </source>
</evidence>
<dbReference type="EMBL" id="MCGT01000011">
    <property type="protein sequence ID" value="ORX55539.1"/>
    <property type="molecule type" value="Genomic_DNA"/>
</dbReference>
<dbReference type="OrthoDB" id="2404656at2759"/>
<dbReference type="Proteomes" id="UP000242146">
    <property type="component" value="Unassembled WGS sequence"/>
</dbReference>
<gene>
    <name evidence="1" type="ORF">DM01DRAFT_1285937</name>
</gene>
<keyword evidence="2" id="KW-1185">Reference proteome</keyword>
<proteinExistence type="predicted"/>
<comment type="caution">
    <text evidence="1">The sequence shown here is derived from an EMBL/GenBank/DDBJ whole genome shotgun (WGS) entry which is preliminary data.</text>
</comment>
<feature type="non-terminal residue" evidence="1">
    <location>
        <position position="1"/>
    </location>
</feature>
<reference evidence="1 2" key="1">
    <citation type="submission" date="2016-07" db="EMBL/GenBank/DDBJ databases">
        <title>Pervasive Adenine N6-methylation of Active Genes in Fungi.</title>
        <authorList>
            <consortium name="DOE Joint Genome Institute"/>
            <person name="Mondo S.J."/>
            <person name="Dannebaum R.O."/>
            <person name="Kuo R.C."/>
            <person name="Labutti K."/>
            <person name="Haridas S."/>
            <person name="Kuo A."/>
            <person name="Salamov A."/>
            <person name="Ahrendt S.R."/>
            <person name="Lipzen A."/>
            <person name="Sullivan W."/>
            <person name="Andreopoulos W.B."/>
            <person name="Clum A."/>
            <person name="Lindquist E."/>
            <person name="Daum C."/>
            <person name="Ramamoorthy G.K."/>
            <person name="Gryganskyi A."/>
            <person name="Culley D."/>
            <person name="Magnuson J.K."/>
            <person name="James T.Y."/>
            <person name="O'Malley M.A."/>
            <person name="Stajich J.E."/>
            <person name="Spatafora J.W."/>
            <person name="Visel A."/>
            <person name="Grigoriev I.V."/>
        </authorList>
    </citation>
    <scope>NUCLEOTIDE SEQUENCE [LARGE SCALE GENOMIC DNA]</scope>
    <source>
        <strain evidence="1 2">NRRL 3301</strain>
    </source>
</reference>
<protein>
    <submittedName>
        <fullName evidence="1">Uncharacterized protein</fullName>
    </submittedName>
</protein>